<proteinExistence type="predicted"/>
<evidence type="ECO:0000259" key="5">
    <source>
        <dbReference type="SMART" id="SM01006"/>
    </source>
</evidence>
<keyword evidence="7" id="KW-1185">Reference proteome</keyword>
<evidence type="ECO:0000313" key="7">
    <source>
        <dbReference type="Proteomes" id="UP001607069"/>
    </source>
</evidence>
<dbReference type="Gene3D" id="3.40.630.30">
    <property type="match status" value="1"/>
</dbReference>
<keyword evidence="6" id="KW-0808">Transferase</keyword>
<comment type="caution">
    <text evidence="6">The sequence shown here is derived from an EMBL/GenBank/DDBJ whole genome shotgun (WGS) entry which is preliminary data.</text>
</comment>
<evidence type="ECO:0000256" key="3">
    <source>
        <dbReference type="ARBA" id="ARBA00020586"/>
    </source>
</evidence>
<dbReference type="SUPFAM" id="SSF55729">
    <property type="entry name" value="Acyl-CoA N-acyltransferases (Nat)"/>
    <property type="match status" value="1"/>
</dbReference>
<name>A0ABW7HQE1_9ACTN</name>
<accession>A0ABW7HQE1</accession>
<keyword evidence="6" id="KW-0012">Acyltransferase</keyword>
<comment type="function">
    <text evidence="1">Acyltransferase required for the direct transfer of medium- to long-chain fatty acyl moieties from a carrier protein (MbtL) on to the epsilon-amino group of lysine residue in the mycobactin core.</text>
</comment>
<dbReference type="PANTHER" id="PTHR31438:SF1">
    <property type="entry name" value="LYSINE N-ACYLTRANSFERASE C17G9.06C-RELATED"/>
    <property type="match status" value="1"/>
</dbReference>
<dbReference type="GO" id="GO:0016746">
    <property type="term" value="F:acyltransferase activity"/>
    <property type="evidence" value="ECO:0007669"/>
    <property type="project" value="UniProtKB-KW"/>
</dbReference>
<evidence type="ECO:0000256" key="1">
    <source>
        <dbReference type="ARBA" id="ARBA00003818"/>
    </source>
</evidence>
<dbReference type="EMBL" id="JBIHMK010000018">
    <property type="protein sequence ID" value="MFH0248058.1"/>
    <property type="molecule type" value="Genomic_DNA"/>
</dbReference>
<evidence type="ECO:0000256" key="4">
    <source>
        <dbReference type="ARBA" id="ARBA00031122"/>
    </source>
</evidence>
<evidence type="ECO:0000313" key="6">
    <source>
        <dbReference type="EMBL" id="MFH0248058.1"/>
    </source>
</evidence>
<organism evidence="6 7">
    <name type="scientific">Streptomyces chitinivorans</name>
    <dbReference type="NCBI Taxonomy" id="1257027"/>
    <lineage>
        <taxon>Bacteria</taxon>
        <taxon>Bacillati</taxon>
        <taxon>Actinomycetota</taxon>
        <taxon>Actinomycetes</taxon>
        <taxon>Kitasatosporales</taxon>
        <taxon>Streptomycetaceae</taxon>
        <taxon>Streptomyces</taxon>
    </lineage>
</organism>
<dbReference type="PANTHER" id="PTHR31438">
    <property type="entry name" value="LYSINE N-ACYLTRANSFERASE C17G9.06C-RELATED"/>
    <property type="match status" value="1"/>
</dbReference>
<reference evidence="6 7" key="1">
    <citation type="submission" date="2024-10" db="EMBL/GenBank/DDBJ databases">
        <authorList>
            <person name="Cho J.-C."/>
        </authorList>
    </citation>
    <scope>NUCLEOTIDE SEQUENCE [LARGE SCALE GENOMIC DNA]</scope>
    <source>
        <strain evidence="6 7">KCTC29696</strain>
    </source>
</reference>
<evidence type="ECO:0000256" key="2">
    <source>
        <dbReference type="ARBA" id="ARBA00005102"/>
    </source>
</evidence>
<protein>
    <recommendedName>
        <fullName evidence="3">Lysine N-acyltransferase MbtK</fullName>
    </recommendedName>
    <alternativeName>
        <fullName evidence="4">Mycobactin synthase protein K</fullName>
    </alternativeName>
</protein>
<dbReference type="InterPro" id="IPR019432">
    <property type="entry name" value="Acyltransferase_MbtK/IucB-like"/>
</dbReference>
<feature type="domain" description="Acyltransferase MbtK/IucB-like conserved" evidence="5">
    <location>
        <begin position="36"/>
        <end position="84"/>
    </location>
</feature>
<comment type="pathway">
    <text evidence="2">Siderophore biosynthesis; mycobactin biosynthesis.</text>
</comment>
<dbReference type="SMART" id="SM01006">
    <property type="entry name" value="AlcB"/>
    <property type="match status" value="1"/>
</dbReference>
<dbReference type="InterPro" id="IPR016181">
    <property type="entry name" value="Acyl_CoA_acyltransferase"/>
</dbReference>
<dbReference type="RefSeq" id="WP_279949244.1">
    <property type="nucleotide sequence ID" value="NZ_BAABEN010000011.1"/>
</dbReference>
<sequence length="209" mass="23520">MTDPAAPSGAHTPSPPRRREAVHEARVEGFGTVRVVPVDPARDIDLLHDWVTRERARFWGMLDHTREQVLEIYEYLDSLSTHHAYLIHLDDRPVALFQTYKPDADPVGEYYEVRPGDFGIHLMVGPADGGARTGFTGTLLTVFLAHLLAEDPGRRRIVAEPDARNEKAVSRLLRTGFVLGPEIELPHKRARLVFLDRDAFLSRTASRPS</sequence>
<dbReference type="Pfam" id="PF13523">
    <property type="entry name" value="Acetyltransf_8"/>
    <property type="match status" value="1"/>
</dbReference>
<gene>
    <name evidence="6" type="ORF">ACG5V6_07505</name>
</gene>
<dbReference type="Proteomes" id="UP001607069">
    <property type="component" value="Unassembled WGS sequence"/>
</dbReference>